<accession>A0AA39KBN7</accession>
<proteinExistence type="predicted"/>
<dbReference type="RefSeq" id="XP_060330484.1">
    <property type="nucleotide sequence ID" value="XM_060481927.1"/>
</dbReference>
<evidence type="ECO:0000313" key="2">
    <source>
        <dbReference type="Proteomes" id="UP001175211"/>
    </source>
</evidence>
<sequence>MAVTNATEKTRLSRHHLGKFLFAQCAELMNSSMNRGLAPSLTAADPSRTITLSVNSQGYTSPPTGAYSTPSIIQQWMPRNGRVATSSTTVLVDLFMLCTFISDSLARSVSASIPLFRVVFLFP</sequence>
<dbReference type="GeneID" id="85365475"/>
<gene>
    <name evidence="1" type="ORF">EV420DRAFT_384602</name>
</gene>
<dbReference type="Proteomes" id="UP001175211">
    <property type="component" value="Unassembled WGS sequence"/>
</dbReference>
<comment type="caution">
    <text evidence="1">The sequence shown here is derived from an EMBL/GenBank/DDBJ whole genome shotgun (WGS) entry which is preliminary data.</text>
</comment>
<reference evidence="1" key="1">
    <citation type="submission" date="2023-06" db="EMBL/GenBank/DDBJ databases">
        <authorList>
            <consortium name="Lawrence Berkeley National Laboratory"/>
            <person name="Ahrendt S."/>
            <person name="Sahu N."/>
            <person name="Indic B."/>
            <person name="Wong-Bajracharya J."/>
            <person name="Merenyi Z."/>
            <person name="Ke H.-M."/>
            <person name="Monk M."/>
            <person name="Kocsube S."/>
            <person name="Drula E."/>
            <person name="Lipzen A."/>
            <person name="Balint B."/>
            <person name="Henrissat B."/>
            <person name="Andreopoulos B."/>
            <person name="Martin F.M."/>
            <person name="Harder C.B."/>
            <person name="Rigling D."/>
            <person name="Ford K.L."/>
            <person name="Foster G.D."/>
            <person name="Pangilinan J."/>
            <person name="Papanicolaou A."/>
            <person name="Barry K."/>
            <person name="LaButti K."/>
            <person name="Viragh M."/>
            <person name="Koriabine M."/>
            <person name="Yan M."/>
            <person name="Riley R."/>
            <person name="Champramary S."/>
            <person name="Plett K.L."/>
            <person name="Tsai I.J."/>
            <person name="Slot J."/>
            <person name="Sipos G."/>
            <person name="Plett J."/>
            <person name="Nagy L.G."/>
            <person name="Grigoriev I.V."/>
        </authorList>
    </citation>
    <scope>NUCLEOTIDE SEQUENCE</scope>
    <source>
        <strain evidence="1">CCBAS 213</strain>
    </source>
</reference>
<name>A0AA39KBN7_ARMTA</name>
<organism evidence="1 2">
    <name type="scientific">Armillaria tabescens</name>
    <name type="common">Ringless honey mushroom</name>
    <name type="synonym">Agaricus tabescens</name>
    <dbReference type="NCBI Taxonomy" id="1929756"/>
    <lineage>
        <taxon>Eukaryota</taxon>
        <taxon>Fungi</taxon>
        <taxon>Dikarya</taxon>
        <taxon>Basidiomycota</taxon>
        <taxon>Agaricomycotina</taxon>
        <taxon>Agaricomycetes</taxon>
        <taxon>Agaricomycetidae</taxon>
        <taxon>Agaricales</taxon>
        <taxon>Marasmiineae</taxon>
        <taxon>Physalacriaceae</taxon>
        <taxon>Desarmillaria</taxon>
    </lineage>
</organism>
<dbReference type="InterPro" id="IPR008948">
    <property type="entry name" value="L-Aspartase-like"/>
</dbReference>
<protein>
    <submittedName>
        <fullName evidence="1">Uncharacterized protein</fullName>
    </submittedName>
</protein>
<dbReference type="GO" id="GO:0003824">
    <property type="term" value="F:catalytic activity"/>
    <property type="evidence" value="ECO:0007669"/>
    <property type="project" value="InterPro"/>
</dbReference>
<dbReference type="SUPFAM" id="SSF48557">
    <property type="entry name" value="L-aspartase-like"/>
    <property type="match status" value="1"/>
</dbReference>
<evidence type="ECO:0000313" key="1">
    <source>
        <dbReference type="EMBL" id="KAK0458196.1"/>
    </source>
</evidence>
<keyword evidence="2" id="KW-1185">Reference proteome</keyword>
<dbReference type="EMBL" id="JAUEPS010000018">
    <property type="protein sequence ID" value="KAK0458196.1"/>
    <property type="molecule type" value="Genomic_DNA"/>
</dbReference>
<dbReference type="AlphaFoldDB" id="A0AA39KBN7"/>
<dbReference type="Gene3D" id="1.20.200.10">
    <property type="entry name" value="Fumarase/aspartase (Central domain)"/>
    <property type="match status" value="1"/>
</dbReference>